<gene>
    <name evidence="17" type="primary">uppP</name>
    <name evidence="19" type="ordered locus">Olsu_1494</name>
</gene>
<evidence type="ECO:0000256" key="7">
    <source>
        <dbReference type="ARBA" id="ARBA00022801"/>
    </source>
</evidence>
<evidence type="ECO:0000256" key="8">
    <source>
        <dbReference type="ARBA" id="ARBA00022960"/>
    </source>
</evidence>
<evidence type="ECO:0000256" key="17">
    <source>
        <dbReference type="HAMAP-Rule" id="MF_01006"/>
    </source>
</evidence>
<feature type="transmembrane region" description="Helical" evidence="17">
    <location>
        <begin position="117"/>
        <end position="133"/>
    </location>
</feature>
<dbReference type="KEGG" id="ols:Olsu_1494"/>
<evidence type="ECO:0000256" key="4">
    <source>
        <dbReference type="ARBA" id="ARBA00021581"/>
    </source>
</evidence>
<reference evidence="19 20" key="1">
    <citation type="journal article" date="2010" name="Stand. Genomic Sci.">
        <title>Complete genome sequence of Olsenella uli type strain (VPI D76D-27C).</title>
        <authorList>
            <person name="Goker M."/>
            <person name="Held B."/>
            <person name="Lucas S."/>
            <person name="Nolan M."/>
            <person name="Yasawong M."/>
            <person name="Glavina Del Rio T."/>
            <person name="Tice H."/>
            <person name="Cheng J.F."/>
            <person name="Bruce D."/>
            <person name="Detter J.C."/>
            <person name="Tapia R."/>
            <person name="Han C."/>
            <person name="Goodwin L."/>
            <person name="Pitluck S."/>
            <person name="Liolios K."/>
            <person name="Ivanova N."/>
            <person name="Mavromatis K."/>
            <person name="Mikhailova N."/>
            <person name="Pati A."/>
            <person name="Chen A."/>
            <person name="Palaniappan K."/>
            <person name="Land M."/>
            <person name="Hauser L."/>
            <person name="Chang Y.J."/>
            <person name="Jeffries C.D."/>
            <person name="Rohde M."/>
            <person name="Sikorski J."/>
            <person name="Pukall R."/>
            <person name="Woyke T."/>
            <person name="Bristow J."/>
            <person name="Eisen J.A."/>
            <person name="Markowitz V."/>
            <person name="Hugenholtz P."/>
            <person name="Kyrpides N.C."/>
            <person name="Klenk H.P."/>
            <person name="Lapidus A."/>
        </authorList>
    </citation>
    <scope>NUCLEOTIDE SEQUENCE [LARGE SCALE GENOMIC DNA]</scope>
    <source>
        <strain evidence="20">ATCC 49627 / DSM 7084 / CIP 109912 / JCM 12494 / NCIMB 702895 / VPI D76D-27C</strain>
    </source>
</reference>
<accession>E1QWU0</accession>
<name>E1QWU0_OLSUV</name>
<evidence type="ECO:0000256" key="13">
    <source>
        <dbReference type="ARBA" id="ARBA00023316"/>
    </source>
</evidence>
<evidence type="ECO:0000256" key="6">
    <source>
        <dbReference type="ARBA" id="ARBA00022692"/>
    </source>
</evidence>
<evidence type="ECO:0000256" key="1">
    <source>
        <dbReference type="ARBA" id="ARBA00004651"/>
    </source>
</evidence>
<feature type="transmembrane region" description="Helical" evidence="17">
    <location>
        <begin position="45"/>
        <end position="66"/>
    </location>
</feature>
<evidence type="ECO:0000313" key="19">
    <source>
        <dbReference type="EMBL" id="ADK68593.1"/>
    </source>
</evidence>
<dbReference type="GO" id="GO:0009252">
    <property type="term" value="P:peptidoglycan biosynthetic process"/>
    <property type="evidence" value="ECO:0007669"/>
    <property type="project" value="UniProtKB-KW"/>
</dbReference>
<dbReference type="RefSeq" id="WP_013252345.1">
    <property type="nucleotide sequence ID" value="NC_014363.1"/>
</dbReference>
<keyword evidence="13 17" id="KW-0961">Cell wall biogenesis/degradation</keyword>
<comment type="subcellular location">
    <subcellularLocation>
        <location evidence="1 17">Cell membrane</location>
        <topology evidence="1 17">Multi-pass membrane protein</topology>
    </subcellularLocation>
</comment>
<dbReference type="InterPro" id="IPR003824">
    <property type="entry name" value="UppP"/>
</dbReference>
<comment type="function">
    <text evidence="17">Catalyzes the dephosphorylation of undecaprenyl diphosphate (UPP). Confers resistance to bacitracin.</text>
</comment>
<comment type="similarity">
    <text evidence="2 17">Belongs to the UppP family.</text>
</comment>
<evidence type="ECO:0000256" key="9">
    <source>
        <dbReference type="ARBA" id="ARBA00022984"/>
    </source>
</evidence>
<evidence type="ECO:0000256" key="11">
    <source>
        <dbReference type="ARBA" id="ARBA00023136"/>
    </source>
</evidence>
<dbReference type="eggNOG" id="COG1968">
    <property type="taxonomic scope" value="Bacteria"/>
</dbReference>
<dbReference type="GO" id="GO:0071555">
    <property type="term" value="P:cell wall organization"/>
    <property type="evidence" value="ECO:0007669"/>
    <property type="project" value="UniProtKB-KW"/>
</dbReference>
<feature type="compositionally biased region" description="Basic and acidic residues" evidence="18">
    <location>
        <begin position="167"/>
        <end position="178"/>
    </location>
</feature>
<comment type="catalytic activity">
    <reaction evidence="16 17">
        <text>di-trans,octa-cis-undecaprenyl diphosphate + H2O = di-trans,octa-cis-undecaprenyl phosphate + phosphate + H(+)</text>
        <dbReference type="Rhea" id="RHEA:28094"/>
        <dbReference type="ChEBI" id="CHEBI:15377"/>
        <dbReference type="ChEBI" id="CHEBI:15378"/>
        <dbReference type="ChEBI" id="CHEBI:43474"/>
        <dbReference type="ChEBI" id="CHEBI:58405"/>
        <dbReference type="ChEBI" id="CHEBI:60392"/>
        <dbReference type="EC" id="3.6.1.27"/>
    </reaction>
</comment>
<evidence type="ECO:0000256" key="5">
    <source>
        <dbReference type="ARBA" id="ARBA00022475"/>
    </source>
</evidence>
<evidence type="ECO:0000313" key="20">
    <source>
        <dbReference type="Proteomes" id="UP000000333"/>
    </source>
</evidence>
<keyword evidence="20" id="KW-1185">Reference proteome</keyword>
<dbReference type="GO" id="GO:0050380">
    <property type="term" value="F:undecaprenyl-diphosphatase activity"/>
    <property type="evidence" value="ECO:0007669"/>
    <property type="project" value="UniProtKB-UniRule"/>
</dbReference>
<keyword evidence="11 17" id="KW-0472">Membrane</keyword>
<evidence type="ECO:0000256" key="16">
    <source>
        <dbReference type="ARBA" id="ARBA00047594"/>
    </source>
</evidence>
<evidence type="ECO:0000256" key="18">
    <source>
        <dbReference type="SAM" id="MobiDB-lite"/>
    </source>
</evidence>
<dbReference type="PANTHER" id="PTHR30622">
    <property type="entry name" value="UNDECAPRENYL-DIPHOSPHATASE"/>
    <property type="match status" value="1"/>
</dbReference>
<feature type="region of interest" description="Disordered" evidence="18">
    <location>
        <begin position="144"/>
        <end position="178"/>
    </location>
</feature>
<keyword evidence="10 17" id="KW-1133">Transmembrane helix</keyword>
<keyword evidence="5 17" id="KW-1003">Cell membrane</keyword>
<keyword evidence="12 17" id="KW-0046">Antibiotic resistance</keyword>
<dbReference type="GO" id="GO:0046677">
    <property type="term" value="P:response to antibiotic"/>
    <property type="evidence" value="ECO:0007669"/>
    <property type="project" value="UniProtKB-UniRule"/>
</dbReference>
<keyword evidence="7 17" id="KW-0378">Hydrolase</keyword>
<protein>
    <recommendedName>
        <fullName evidence="4 17">Undecaprenyl-diphosphatase</fullName>
        <ecNumber evidence="3 17">3.6.1.27</ecNumber>
    </recommendedName>
    <alternativeName>
        <fullName evidence="15 17">Bacitracin resistance protein</fullName>
    </alternativeName>
    <alternativeName>
        <fullName evidence="14 17">Undecaprenyl pyrophosphate phosphatase</fullName>
    </alternativeName>
</protein>
<dbReference type="EMBL" id="CP002106">
    <property type="protein sequence ID" value="ADK68593.1"/>
    <property type="molecule type" value="Genomic_DNA"/>
</dbReference>
<sequence length="317" mass="34384">MDSIELLKSALFGLVEGITEWLPVSSTGHMLLLNEFVRLGSSTDFWDMFLVVIQLGAILAVCVMFFGELNPLSRRKEPAARRSTWALWAKIVVACLPAAAIGIPLDNWMEEHLGSPFVVAAALIAYGVLFILIETRREHKAELASSMGEGSPSVRGKHLAAPSPEGDGSHAKASPADRDARIQDTEDIDWPTAIGIGCFQVLSMVPGTSRSGSTIIGGLLLGCSRTVAAEFTFYLAIPVMFGASALRLAKYFLKGNVFTMEEAAVLLVGCAVAFLVSLLVIRFLMGYIRRHDFKPFGWYRIALGIATIAYFGLRLVA</sequence>
<dbReference type="PANTHER" id="PTHR30622:SF3">
    <property type="entry name" value="UNDECAPRENYL-DIPHOSPHATASE"/>
    <property type="match status" value="1"/>
</dbReference>
<dbReference type="Proteomes" id="UP000000333">
    <property type="component" value="Chromosome"/>
</dbReference>
<dbReference type="Pfam" id="PF02673">
    <property type="entry name" value="BacA"/>
    <property type="match status" value="1"/>
</dbReference>
<evidence type="ECO:0000256" key="14">
    <source>
        <dbReference type="ARBA" id="ARBA00032707"/>
    </source>
</evidence>
<dbReference type="GO" id="GO:0005886">
    <property type="term" value="C:plasma membrane"/>
    <property type="evidence" value="ECO:0007669"/>
    <property type="project" value="UniProtKB-SubCell"/>
</dbReference>
<feature type="transmembrane region" description="Helical" evidence="17">
    <location>
        <begin position="264"/>
        <end position="285"/>
    </location>
</feature>
<dbReference type="HAMAP" id="MF_01006">
    <property type="entry name" value="Undec_diphosphatase"/>
    <property type="match status" value="1"/>
</dbReference>
<organism evidence="19 20">
    <name type="scientific">Olsenella uli (strain ATCC 49627 / DSM 7084 / CCUG 31166 / CIP 109912 / JCM 12494 / LMG 11480 / NCIMB 702895 / VPI D76D-27C)</name>
    <name type="common">Lactobacillus uli</name>
    <dbReference type="NCBI Taxonomy" id="633147"/>
    <lineage>
        <taxon>Bacteria</taxon>
        <taxon>Bacillati</taxon>
        <taxon>Actinomycetota</taxon>
        <taxon>Coriobacteriia</taxon>
        <taxon>Coriobacteriales</taxon>
        <taxon>Atopobiaceae</taxon>
        <taxon>Olsenella</taxon>
    </lineage>
</organism>
<dbReference type="NCBIfam" id="NF001389">
    <property type="entry name" value="PRK00281.1-2"/>
    <property type="match status" value="1"/>
</dbReference>
<proteinExistence type="inferred from homology"/>
<feature type="transmembrane region" description="Helical" evidence="17">
    <location>
        <begin position="231"/>
        <end position="252"/>
    </location>
</feature>
<feature type="transmembrane region" description="Helical" evidence="17">
    <location>
        <begin position="87"/>
        <end position="105"/>
    </location>
</feature>
<comment type="miscellaneous">
    <text evidence="17">Bacitracin is thought to be involved in the inhibition of peptidoglycan synthesis by sequestering undecaprenyl diphosphate, thereby reducing the pool of lipid carrier available.</text>
</comment>
<dbReference type="HOGENOM" id="CLU_060296_2_0_11"/>
<keyword evidence="9 17" id="KW-0573">Peptidoglycan synthesis</keyword>
<evidence type="ECO:0000256" key="10">
    <source>
        <dbReference type="ARBA" id="ARBA00022989"/>
    </source>
</evidence>
<evidence type="ECO:0000256" key="3">
    <source>
        <dbReference type="ARBA" id="ARBA00012374"/>
    </source>
</evidence>
<dbReference type="GeneID" id="78512882"/>
<dbReference type="AlphaFoldDB" id="E1QWU0"/>
<evidence type="ECO:0000256" key="2">
    <source>
        <dbReference type="ARBA" id="ARBA00010621"/>
    </source>
</evidence>
<evidence type="ECO:0000256" key="15">
    <source>
        <dbReference type="ARBA" id="ARBA00032932"/>
    </source>
</evidence>
<dbReference type="EC" id="3.6.1.27" evidence="3 17"/>
<feature type="transmembrane region" description="Helical" evidence="17">
    <location>
        <begin position="297"/>
        <end position="316"/>
    </location>
</feature>
<dbReference type="GO" id="GO:0008360">
    <property type="term" value="P:regulation of cell shape"/>
    <property type="evidence" value="ECO:0007669"/>
    <property type="project" value="UniProtKB-KW"/>
</dbReference>
<keyword evidence="8 17" id="KW-0133">Cell shape</keyword>
<evidence type="ECO:0000256" key="12">
    <source>
        <dbReference type="ARBA" id="ARBA00023251"/>
    </source>
</evidence>
<dbReference type="OrthoDB" id="9808289at2"/>
<dbReference type="STRING" id="633147.Olsu_1494"/>
<keyword evidence="6 17" id="KW-0812">Transmembrane</keyword>